<organism evidence="1 2">
    <name type="scientific">Candidatus Bilophila faecipullorum</name>
    <dbReference type="NCBI Taxonomy" id="2838482"/>
    <lineage>
        <taxon>Bacteria</taxon>
        <taxon>Pseudomonadati</taxon>
        <taxon>Thermodesulfobacteriota</taxon>
        <taxon>Desulfovibrionia</taxon>
        <taxon>Desulfovibrionales</taxon>
        <taxon>Desulfovibrionaceae</taxon>
        <taxon>Bilophila</taxon>
    </lineage>
</organism>
<sequence length="74" mass="8158">MMKKDTSPLPFRTFDEAMAEVGQHLLGAQQALSVARVHAHFECPDALQRLRAAASGLSDVAHIAVEIQMFWGRP</sequence>
<comment type="caution">
    <text evidence="1">The sequence shown here is derived from an EMBL/GenBank/DDBJ whole genome shotgun (WGS) entry which is preliminary data.</text>
</comment>
<dbReference type="EMBL" id="DXGI01000374">
    <property type="protein sequence ID" value="HIW79453.1"/>
    <property type="molecule type" value="Genomic_DNA"/>
</dbReference>
<name>A0A9D1U9T5_9BACT</name>
<accession>A0A9D1U9T5</accession>
<protein>
    <submittedName>
        <fullName evidence="1">Uncharacterized protein</fullName>
    </submittedName>
</protein>
<reference evidence="1" key="1">
    <citation type="journal article" date="2021" name="PeerJ">
        <title>Extensive microbial diversity within the chicken gut microbiome revealed by metagenomics and culture.</title>
        <authorList>
            <person name="Gilroy R."/>
            <person name="Ravi A."/>
            <person name="Getino M."/>
            <person name="Pursley I."/>
            <person name="Horton D.L."/>
            <person name="Alikhan N.F."/>
            <person name="Baker D."/>
            <person name="Gharbi K."/>
            <person name="Hall N."/>
            <person name="Watson M."/>
            <person name="Adriaenssens E.M."/>
            <person name="Foster-Nyarko E."/>
            <person name="Jarju S."/>
            <person name="Secka A."/>
            <person name="Antonio M."/>
            <person name="Oren A."/>
            <person name="Chaudhuri R.R."/>
            <person name="La Ragione R."/>
            <person name="Hildebrand F."/>
            <person name="Pallen M.J."/>
        </authorList>
    </citation>
    <scope>NUCLEOTIDE SEQUENCE</scope>
    <source>
        <strain evidence="1">ChiSxjej5B17-1746</strain>
    </source>
</reference>
<proteinExistence type="predicted"/>
<evidence type="ECO:0000313" key="2">
    <source>
        <dbReference type="Proteomes" id="UP000824264"/>
    </source>
</evidence>
<dbReference type="AlphaFoldDB" id="A0A9D1U9T5"/>
<reference evidence="1" key="2">
    <citation type="submission" date="2021-04" db="EMBL/GenBank/DDBJ databases">
        <authorList>
            <person name="Gilroy R."/>
        </authorList>
    </citation>
    <scope>NUCLEOTIDE SEQUENCE</scope>
    <source>
        <strain evidence="1">ChiSxjej5B17-1746</strain>
    </source>
</reference>
<evidence type="ECO:0000313" key="1">
    <source>
        <dbReference type="EMBL" id="HIW79453.1"/>
    </source>
</evidence>
<dbReference type="Proteomes" id="UP000824264">
    <property type="component" value="Unassembled WGS sequence"/>
</dbReference>
<gene>
    <name evidence="1" type="ORF">H9874_09975</name>
</gene>